<keyword evidence="6 10" id="KW-1133">Transmembrane helix</keyword>
<dbReference type="Pfam" id="PF04109">
    <property type="entry name" value="ATG9"/>
    <property type="match status" value="1"/>
</dbReference>
<evidence type="ECO:0000256" key="4">
    <source>
        <dbReference type="ARBA" id="ARBA00022448"/>
    </source>
</evidence>
<feature type="region of interest" description="Disordered" evidence="11">
    <location>
        <begin position="727"/>
        <end position="776"/>
    </location>
</feature>
<dbReference type="AlphaFoldDB" id="A0AAV2TPC1"/>
<dbReference type="GO" id="GO:0034727">
    <property type="term" value="P:piecemeal microautophagy of the nucleus"/>
    <property type="evidence" value="ECO:0007669"/>
    <property type="project" value="TreeGrafter"/>
</dbReference>
<comment type="caution">
    <text evidence="12">The sequence shown here is derived from an EMBL/GenBank/DDBJ whole genome shotgun (WGS) entry which is preliminary data.</text>
</comment>
<feature type="transmembrane region" description="Helical" evidence="10">
    <location>
        <begin position="42"/>
        <end position="62"/>
    </location>
</feature>
<dbReference type="GO" id="GO:0006869">
    <property type="term" value="P:lipid transport"/>
    <property type="evidence" value="ECO:0007669"/>
    <property type="project" value="UniProtKB-KW"/>
</dbReference>
<dbReference type="PANTHER" id="PTHR13038">
    <property type="entry name" value="APG9 AUTOPHAGY 9"/>
    <property type="match status" value="1"/>
</dbReference>
<keyword evidence="7 10" id="KW-0072">Autophagy</keyword>
<dbReference type="GO" id="GO:0034497">
    <property type="term" value="P:protein localization to phagophore assembly site"/>
    <property type="evidence" value="ECO:0007669"/>
    <property type="project" value="TreeGrafter"/>
</dbReference>
<evidence type="ECO:0000256" key="2">
    <source>
        <dbReference type="ARBA" id="ARBA00006185"/>
    </source>
</evidence>
<evidence type="ECO:0000256" key="5">
    <source>
        <dbReference type="ARBA" id="ARBA00022692"/>
    </source>
</evidence>
<evidence type="ECO:0000256" key="11">
    <source>
        <dbReference type="SAM" id="MobiDB-lite"/>
    </source>
</evidence>
<dbReference type="InterPro" id="IPR007241">
    <property type="entry name" value="Autophagy-rel_prot_9"/>
</dbReference>
<feature type="transmembrane region" description="Helical" evidence="10">
    <location>
        <begin position="449"/>
        <end position="468"/>
    </location>
</feature>
<name>A0AAV2TPC1_CALDB</name>
<dbReference type="PANTHER" id="PTHR13038:SF10">
    <property type="entry name" value="AUTOPHAGY-RELATED PROTEIN 9"/>
    <property type="match status" value="1"/>
</dbReference>
<feature type="transmembrane region" description="Helical" evidence="10">
    <location>
        <begin position="255"/>
        <end position="276"/>
    </location>
</feature>
<comment type="function">
    <text evidence="10">Phospholipid scramblase involved in autophagy. Cycles between the preautophagosomal structure/phagophore assembly site (PAS) and the cytoplasmic vesicle pool and supplies membrane for the growing autophagosome. Lipid scramblase activity plays a key role in preautophagosomal structure/phagophore assembly by distributing the phospholipids that arrive through ATG2 from the cytoplasmic to the luminal leaflet of the bilayer, thereby driving autophagosomal membrane expansion.</text>
</comment>
<dbReference type="GO" id="GO:0034045">
    <property type="term" value="C:phagophore assembly site membrane"/>
    <property type="evidence" value="ECO:0007669"/>
    <property type="project" value="UniProtKB-SubCell"/>
</dbReference>
<sequence length="776" mass="88132">MREENEHLVGEDVGIHSRRNMNYGPGDRFLRDIYKYHQQGGFWIYVLADILWITRFLFLAFFGSELLFCTQWKIFFDRNTNYSLASLADVFTPPRKCWASFGLVHFLVIASMGLFLTFKSSRMLFRLLRMWKVHLFFRSVLQLPNASLGLLDMPWYVVQQRLLQSKFPSSLNVNDLTELIVAQRILRKDNYLIAMVDQEVIPLLKAHTIVYLPKGYLMNLKILLFGLLSTLFGRPWQLDPRYLRYDMRTALARRLALRSCILGIVNIVVAPTIWLFQILSLLCSVAGRLRYNPSSLFGRQWSAYARCYLRHYNELPHQFLVRMGQAYEPACKYLSCFASRKRVMLAETAAFVFGSLTLALFLMGTIQEKVITLPGCTAIILTGGLLTKAALKLAPIQPVVESPRSLFIDVLQHTHRAKEHWIAQSGTHQVLKEFTQLFQYQHLGYLNELISPVVTPIILLFFVPFYALKIVDFLRNYSSFDKMTGYVCTFSLLELEICGGTKWYVLEQCDKQQPADQVTTKPTSDWGKCEVSMMNFHKNNPNCQLPASAGLYMKKIASCLEEDSRRIQELPPPAVVGQGSATATVFLPTLCGPATMPQSLFHSDAADAVTQTCGYKNASLLPGPLQPESRSFSFAGTVMQSLPNISRRQITESLIQSNITDLILRRSGNIRSRPYEPYRSDLKNDISSHLFGFEGKGFGLSLHLTEDTSSIILYMHELAHRHARSRHFSALPEEESEPSSYQASTGGHISVPPRSPPSSSAYVRPEFISLAEGDKP</sequence>
<organism evidence="12 13">
    <name type="scientific">Calicophoron daubneyi</name>
    <name type="common">Rumen fluke</name>
    <name type="synonym">Paramphistomum daubneyi</name>
    <dbReference type="NCBI Taxonomy" id="300641"/>
    <lineage>
        <taxon>Eukaryota</taxon>
        <taxon>Metazoa</taxon>
        <taxon>Spiralia</taxon>
        <taxon>Lophotrochozoa</taxon>
        <taxon>Platyhelminthes</taxon>
        <taxon>Trematoda</taxon>
        <taxon>Digenea</taxon>
        <taxon>Plagiorchiida</taxon>
        <taxon>Pronocephalata</taxon>
        <taxon>Paramphistomoidea</taxon>
        <taxon>Paramphistomidae</taxon>
        <taxon>Calicophoron</taxon>
    </lineage>
</organism>
<comment type="similarity">
    <text evidence="2 10">Belongs to the ATG9 family.</text>
</comment>
<evidence type="ECO:0000256" key="7">
    <source>
        <dbReference type="ARBA" id="ARBA00023006"/>
    </source>
</evidence>
<evidence type="ECO:0000256" key="3">
    <source>
        <dbReference type="ARBA" id="ARBA00018074"/>
    </source>
</evidence>
<evidence type="ECO:0000256" key="8">
    <source>
        <dbReference type="ARBA" id="ARBA00023055"/>
    </source>
</evidence>
<dbReference type="Proteomes" id="UP001497525">
    <property type="component" value="Unassembled WGS sequence"/>
</dbReference>
<reference evidence="12" key="1">
    <citation type="submission" date="2024-06" db="EMBL/GenBank/DDBJ databases">
        <authorList>
            <person name="Liu X."/>
            <person name="Lenzi L."/>
            <person name="Haldenby T S."/>
            <person name="Uol C."/>
        </authorList>
    </citation>
    <scope>NUCLEOTIDE SEQUENCE</scope>
</reference>
<evidence type="ECO:0000256" key="10">
    <source>
        <dbReference type="RuleBase" id="RU364027"/>
    </source>
</evidence>
<accession>A0AAV2TPC1</accession>
<evidence type="ECO:0000256" key="6">
    <source>
        <dbReference type="ARBA" id="ARBA00022989"/>
    </source>
</evidence>
<comment type="caution">
    <text evidence="10">Lacks conserved residue(s) required for the propagation of feature annotation.</text>
</comment>
<keyword evidence="4 10" id="KW-0813">Transport</keyword>
<comment type="subcellular location">
    <subcellularLocation>
        <location evidence="1 10">Preautophagosomal structure membrane</location>
        <topology evidence="1 10">Multi-pass membrane protein</topology>
    </subcellularLocation>
</comment>
<dbReference type="GO" id="GO:0005776">
    <property type="term" value="C:autophagosome"/>
    <property type="evidence" value="ECO:0007669"/>
    <property type="project" value="TreeGrafter"/>
</dbReference>
<feature type="transmembrane region" description="Helical" evidence="10">
    <location>
        <begin position="216"/>
        <end position="234"/>
    </location>
</feature>
<proteinExistence type="inferred from homology"/>
<evidence type="ECO:0000313" key="12">
    <source>
        <dbReference type="EMBL" id="CAL5138165.1"/>
    </source>
</evidence>
<evidence type="ECO:0000256" key="1">
    <source>
        <dbReference type="ARBA" id="ARBA00004511"/>
    </source>
</evidence>
<dbReference type="GO" id="GO:0061709">
    <property type="term" value="P:reticulophagy"/>
    <property type="evidence" value="ECO:0007669"/>
    <property type="project" value="TreeGrafter"/>
</dbReference>
<protein>
    <recommendedName>
        <fullName evidence="3 10">Autophagy-related protein 9</fullName>
    </recommendedName>
</protein>
<feature type="transmembrane region" description="Helical" evidence="10">
    <location>
        <begin position="98"/>
        <end position="118"/>
    </location>
</feature>
<keyword evidence="5 10" id="KW-0812">Transmembrane</keyword>
<feature type="transmembrane region" description="Helical" evidence="10">
    <location>
        <begin position="370"/>
        <end position="391"/>
    </location>
</feature>
<feature type="transmembrane region" description="Helical" evidence="10">
    <location>
        <begin position="343"/>
        <end position="363"/>
    </location>
</feature>
<evidence type="ECO:0000313" key="13">
    <source>
        <dbReference type="Proteomes" id="UP001497525"/>
    </source>
</evidence>
<dbReference type="GO" id="GO:0000422">
    <property type="term" value="P:autophagy of mitochondrion"/>
    <property type="evidence" value="ECO:0007669"/>
    <property type="project" value="TreeGrafter"/>
</dbReference>
<evidence type="ECO:0000256" key="9">
    <source>
        <dbReference type="ARBA" id="ARBA00023136"/>
    </source>
</evidence>
<keyword evidence="9 10" id="KW-0472">Membrane</keyword>
<gene>
    <name evidence="12" type="ORF">CDAUBV1_LOCUS12776</name>
</gene>
<dbReference type="EMBL" id="CAXLJL010000478">
    <property type="protein sequence ID" value="CAL5138165.1"/>
    <property type="molecule type" value="Genomic_DNA"/>
</dbReference>
<keyword evidence="8 10" id="KW-0445">Lipid transport</keyword>